<name>A0A8D7BD69_MUSAM</name>
<dbReference type="PANTHER" id="PTHR31149">
    <property type="entry name" value="EXPRESSED PROTEIN"/>
    <property type="match status" value="1"/>
</dbReference>
<dbReference type="InterPro" id="IPR056284">
    <property type="entry name" value="AIR9-like_A9"/>
</dbReference>
<protein>
    <submittedName>
        <fullName evidence="5">(wild Malaysian banana) hypothetical protein</fullName>
    </submittedName>
</protein>
<sequence length="537" mass="60846">MVNDGRRSSSELVAPDGKSSSTGYMIENGDVGPLAQTSDSLIRHQFQNHPGPGKRDELKNHLLDPEIMELYYRSRQQEEEILLLRQQITNACIKELQLLNEKHILERRLSELQIALDERQDDAVASALKELTKKRSYLDENLRLTDNLKVVEEEMYILTSSFLSLLAEYDIRPPVISSSAISYGIKQLYQSMHWKIRYNESVIPELRLYDQHPMDLHGTSTANQLRVSQDFAKIDKKDVDVTLNSEMPYPVAYEKPRDLPSEFHKEVGNTGVSSSSEGYAHKATFRTLNADAQFHTATVHDNQGSFVLEAGEYDLPGIEGFQIYGEPKPGCKLQACGYPTNGTTLCIFQWVRELDNGTRQYIEGVNVPEYVVTADDVDTILAVECTPIDNNDHQGDLVRQFANNQNKITCDSEMQNQIDAYISAGKAIFNIKALVDSSNWQQTVLVVKRSIYQIKVKHSDDLVIEEKYSPDLKIKVPLGYTTQFVLTCSDGTNLPLSTDGTCQPYSLENDVRLRDIIVLTMRHFQSKVLDIKRKVKA</sequence>
<feature type="domain" description="AIR9-like A9" evidence="4">
    <location>
        <begin position="322"/>
        <end position="398"/>
    </location>
</feature>
<evidence type="ECO:0000259" key="4">
    <source>
        <dbReference type="Pfam" id="PF23197"/>
    </source>
</evidence>
<accession>A0A8D7BD69</accession>
<dbReference type="Pfam" id="PF23080">
    <property type="entry name" value="DUF7046"/>
    <property type="match status" value="1"/>
</dbReference>
<evidence type="ECO:0000256" key="1">
    <source>
        <dbReference type="SAM" id="Coils"/>
    </source>
</evidence>
<gene>
    <name evidence="5" type="ORF">GSMUA_03470.1</name>
</gene>
<dbReference type="EMBL" id="HG996475">
    <property type="protein sequence ID" value="CAG1865281.1"/>
    <property type="molecule type" value="Genomic_DNA"/>
</dbReference>
<feature type="coiled-coil region" evidence="1">
    <location>
        <begin position="102"/>
        <end position="154"/>
    </location>
</feature>
<proteinExistence type="predicted"/>
<evidence type="ECO:0000313" key="5">
    <source>
        <dbReference type="EMBL" id="CAG1865281.1"/>
    </source>
</evidence>
<evidence type="ECO:0000256" key="2">
    <source>
        <dbReference type="SAM" id="MobiDB-lite"/>
    </source>
</evidence>
<dbReference type="AlphaFoldDB" id="A0A8D7BD69"/>
<dbReference type="InterPro" id="IPR055474">
    <property type="entry name" value="DUF7046"/>
</dbReference>
<organism evidence="5">
    <name type="scientific">Musa acuminata subsp. malaccensis</name>
    <name type="common">Wild banana</name>
    <name type="synonym">Musa malaccensis</name>
    <dbReference type="NCBI Taxonomy" id="214687"/>
    <lineage>
        <taxon>Eukaryota</taxon>
        <taxon>Viridiplantae</taxon>
        <taxon>Streptophyta</taxon>
        <taxon>Embryophyta</taxon>
        <taxon>Tracheophyta</taxon>
        <taxon>Spermatophyta</taxon>
        <taxon>Magnoliopsida</taxon>
        <taxon>Liliopsida</taxon>
        <taxon>Zingiberales</taxon>
        <taxon>Musaceae</taxon>
        <taxon>Musa</taxon>
    </lineage>
</organism>
<dbReference type="PANTHER" id="PTHR31149:SF7">
    <property type="entry name" value="EXPRESSED PROTEIN"/>
    <property type="match status" value="1"/>
</dbReference>
<keyword evidence="1" id="KW-0175">Coiled coil</keyword>
<evidence type="ECO:0000259" key="3">
    <source>
        <dbReference type="Pfam" id="PF23080"/>
    </source>
</evidence>
<feature type="domain" description="DUF7046" evidence="3">
    <location>
        <begin position="440"/>
        <end position="536"/>
    </location>
</feature>
<dbReference type="Pfam" id="PF23197">
    <property type="entry name" value="IG_AIR9"/>
    <property type="match status" value="1"/>
</dbReference>
<reference evidence="5" key="1">
    <citation type="submission" date="2021-03" db="EMBL/GenBank/DDBJ databases">
        <authorList>
            <consortium name="Genoscope - CEA"/>
            <person name="William W."/>
        </authorList>
    </citation>
    <scope>NUCLEOTIDE SEQUENCE</scope>
    <source>
        <strain evidence="5">Doubled-haploid Pahang</strain>
    </source>
</reference>
<feature type="region of interest" description="Disordered" evidence="2">
    <location>
        <begin position="1"/>
        <end position="29"/>
    </location>
</feature>
<dbReference type="Gene3D" id="2.60.40.2700">
    <property type="match status" value="1"/>
</dbReference>
<dbReference type="FunFam" id="2.60.40.2700:FF:000001">
    <property type="entry name" value="Transmembrane protein"/>
    <property type="match status" value="1"/>
</dbReference>